<feature type="domain" description="TonB C-terminal" evidence="10">
    <location>
        <begin position="140"/>
        <end position="256"/>
    </location>
</feature>
<evidence type="ECO:0000256" key="6">
    <source>
        <dbReference type="ARBA" id="ARBA00022692"/>
    </source>
</evidence>
<proteinExistence type="inferred from homology"/>
<dbReference type="InterPro" id="IPR003538">
    <property type="entry name" value="TonB"/>
</dbReference>
<reference evidence="11 12" key="1">
    <citation type="submission" date="2016-10" db="EMBL/GenBank/DDBJ databases">
        <authorList>
            <person name="de Groot N.N."/>
        </authorList>
    </citation>
    <scope>NUCLEOTIDE SEQUENCE [LARGE SCALE GENOMIC DNA]</scope>
    <source>
        <strain evidence="11 12">DSM 25186</strain>
    </source>
</reference>
<dbReference type="InterPro" id="IPR006260">
    <property type="entry name" value="TonB/TolA_C"/>
</dbReference>
<dbReference type="PROSITE" id="PS52015">
    <property type="entry name" value="TONB_CTD"/>
    <property type="match status" value="1"/>
</dbReference>
<organism evidence="11 12">
    <name type="scientific">Catalinimonas alkaloidigena</name>
    <dbReference type="NCBI Taxonomy" id="1075417"/>
    <lineage>
        <taxon>Bacteria</taxon>
        <taxon>Pseudomonadati</taxon>
        <taxon>Bacteroidota</taxon>
        <taxon>Cytophagia</taxon>
        <taxon>Cytophagales</taxon>
        <taxon>Catalimonadaceae</taxon>
        <taxon>Catalinimonas</taxon>
    </lineage>
</organism>
<dbReference type="EMBL" id="FNFO01000002">
    <property type="protein sequence ID" value="SDK44890.1"/>
    <property type="molecule type" value="Genomic_DNA"/>
</dbReference>
<evidence type="ECO:0000256" key="9">
    <source>
        <dbReference type="ARBA" id="ARBA00023136"/>
    </source>
</evidence>
<dbReference type="GO" id="GO:0031992">
    <property type="term" value="F:energy transducer activity"/>
    <property type="evidence" value="ECO:0007669"/>
    <property type="project" value="InterPro"/>
</dbReference>
<comment type="subcellular location">
    <subcellularLocation>
        <location evidence="1">Cell inner membrane</location>
        <topology evidence="1">Single-pass membrane protein</topology>
        <orientation evidence="1">Periplasmic side</orientation>
    </subcellularLocation>
</comment>
<dbReference type="GO" id="GO:0055085">
    <property type="term" value="P:transmembrane transport"/>
    <property type="evidence" value="ECO:0007669"/>
    <property type="project" value="InterPro"/>
</dbReference>
<keyword evidence="5" id="KW-0997">Cell inner membrane</keyword>
<evidence type="ECO:0000313" key="12">
    <source>
        <dbReference type="Proteomes" id="UP000198510"/>
    </source>
</evidence>
<evidence type="ECO:0000313" key="11">
    <source>
        <dbReference type="EMBL" id="SDK44890.1"/>
    </source>
</evidence>
<accession>A0A1G9BZN3</accession>
<dbReference type="RefSeq" id="WP_089680664.1">
    <property type="nucleotide sequence ID" value="NZ_FNFO01000002.1"/>
</dbReference>
<evidence type="ECO:0000259" key="10">
    <source>
        <dbReference type="PROSITE" id="PS52015"/>
    </source>
</evidence>
<dbReference type="Pfam" id="PF03544">
    <property type="entry name" value="TonB_C"/>
    <property type="match status" value="1"/>
</dbReference>
<keyword evidence="8" id="KW-1133">Transmembrane helix</keyword>
<evidence type="ECO:0000256" key="4">
    <source>
        <dbReference type="ARBA" id="ARBA00022475"/>
    </source>
</evidence>
<dbReference type="STRING" id="1075417.SAMN05421823_102757"/>
<dbReference type="GO" id="GO:0030288">
    <property type="term" value="C:outer membrane-bounded periplasmic space"/>
    <property type="evidence" value="ECO:0007669"/>
    <property type="project" value="InterPro"/>
</dbReference>
<sequence>MNYPHIIKVVSAGMVTTLMLAACESNPRNASESTVDSTMAAESTLPEDTTLAMPATQEDFDREMAVVRDRYPQAHYWTNQDSTVDKATYPDDYYTFEVEGIEDENERSRVREMISGWREERAARRNAVVAEVDEKAAPTGGYDEFYTLVKQNLTYPEEARDEGVEGTVFVEFDVDTQGKINNVAVAESNFNKTGYQANAPLAGGSMYPDEEVVKLLQDEATKAVLSTSGQWTPAQKDDQAVASRLEVPITFDLNPY</sequence>
<dbReference type="InterPro" id="IPR051045">
    <property type="entry name" value="TonB-dependent_transducer"/>
</dbReference>
<dbReference type="AlphaFoldDB" id="A0A1G9BZN3"/>
<keyword evidence="6" id="KW-0812">Transmembrane</keyword>
<dbReference type="GO" id="GO:0015031">
    <property type="term" value="P:protein transport"/>
    <property type="evidence" value="ECO:0007669"/>
    <property type="project" value="UniProtKB-KW"/>
</dbReference>
<protein>
    <submittedName>
        <fullName evidence="11">TonB family C-terminal domain-containing protein</fullName>
    </submittedName>
</protein>
<evidence type="ECO:0000256" key="1">
    <source>
        <dbReference type="ARBA" id="ARBA00004383"/>
    </source>
</evidence>
<dbReference type="NCBIfam" id="TIGR01352">
    <property type="entry name" value="tonB_Cterm"/>
    <property type="match status" value="1"/>
</dbReference>
<gene>
    <name evidence="11" type="ORF">SAMN05421823_102757</name>
</gene>
<name>A0A1G9BZN3_9BACT</name>
<keyword evidence="7" id="KW-0653">Protein transport</keyword>
<evidence type="ECO:0000256" key="7">
    <source>
        <dbReference type="ARBA" id="ARBA00022927"/>
    </source>
</evidence>
<keyword evidence="3" id="KW-0813">Transport</keyword>
<dbReference type="GO" id="GO:0015891">
    <property type="term" value="P:siderophore transport"/>
    <property type="evidence" value="ECO:0007669"/>
    <property type="project" value="InterPro"/>
</dbReference>
<evidence type="ECO:0000256" key="5">
    <source>
        <dbReference type="ARBA" id="ARBA00022519"/>
    </source>
</evidence>
<dbReference type="PANTHER" id="PTHR33446:SF2">
    <property type="entry name" value="PROTEIN TONB"/>
    <property type="match status" value="1"/>
</dbReference>
<dbReference type="SUPFAM" id="SSF74653">
    <property type="entry name" value="TolA/TonB C-terminal domain"/>
    <property type="match status" value="1"/>
</dbReference>
<dbReference type="Proteomes" id="UP000198510">
    <property type="component" value="Unassembled WGS sequence"/>
</dbReference>
<dbReference type="Gene3D" id="3.30.1150.10">
    <property type="match status" value="1"/>
</dbReference>
<evidence type="ECO:0000256" key="8">
    <source>
        <dbReference type="ARBA" id="ARBA00022989"/>
    </source>
</evidence>
<evidence type="ECO:0000256" key="2">
    <source>
        <dbReference type="ARBA" id="ARBA00006555"/>
    </source>
</evidence>
<keyword evidence="12" id="KW-1185">Reference proteome</keyword>
<dbReference type="GO" id="GO:0098797">
    <property type="term" value="C:plasma membrane protein complex"/>
    <property type="evidence" value="ECO:0007669"/>
    <property type="project" value="TreeGrafter"/>
</dbReference>
<comment type="similarity">
    <text evidence="2">Belongs to the TonB family.</text>
</comment>
<keyword evidence="9" id="KW-0472">Membrane</keyword>
<dbReference type="OrthoDB" id="837968at2"/>
<dbReference type="InterPro" id="IPR037682">
    <property type="entry name" value="TonB_C"/>
</dbReference>
<dbReference type="PANTHER" id="PTHR33446">
    <property type="entry name" value="PROTEIN TONB-RELATED"/>
    <property type="match status" value="1"/>
</dbReference>
<evidence type="ECO:0000256" key="3">
    <source>
        <dbReference type="ARBA" id="ARBA00022448"/>
    </source>
</evidence>
<keyword evidence="4" id="KW-1003">Cell membrane</keyword>
<dbReference type="PRINTS" id="PR01374">
    <property type="entry name" value="TONBPROTEIN"/>
</dbReference>